<reference evidence="1" key="1">
    <citation type="journal article" date="2021" name="Proc. Natl. Acad. Sci. U.S.A.">
        <title>A Catalog of Tens of Thousands of Viruses from Human Metagenomes Reveals Hidden Associations with Chronic Diseases.</title>
        <authorList>
            <person name="Tisza M.J."/>
            <person name="Buck C.B."/>
        </authorList>
    </citation>
    <scope>NUCLEOTIDE SEQUENCE</scope>
    <source>
        <strain evidence="1">CtWhx86</strain>
    </source>
</reference>
<accession>A0A8S5QPU1</accession>
<protein>
    <submittedName>
        <fullName evidence="1">Uncharacterized protein</fullName>
    </submittedName>
</protein>
<sequence>MTGAKVYWETFYNGQWVPYILKAQEDFGYQTLKLNNNISNLKIRAYLGFTDGEKIYRWK</sequence>
<dbReference type="EMBL" id="BK015702">
    <property type="protein sequence ID" value="DAE20819.1"/>
    <property type="molecule type" value="Genomic_DNA"/>
</dbReference>
<organism evidence="1">
    <name type="scientific">Siphoviridae sp. ctWhx86</name>
    <dbReference type="NCBI Taxonomy" id="2826362"/>
    <lineage>
        <taxon>Viruses</taxon>
        <taxon>Duplodnaviria</taxon>
        <taxon>Heunggongvirae</taxon>
        <taxon>Uroviricota</taxon>
        <taxon>Caudoviricetes</taxon>
    </lineage>
</organism>
<evidence type="ECO:0000313" key="1">
    <source>
        <dbReference type="EMBL" id="DAE20819.1"/>
    </source>
</evidence>
<proteinExistence type="predicted"/>
<name>A0A8S5QPU1_9CAUD</name>